<dbReference type="Proteomes" id="UP000309997">
    <property type="component" value="Unassembled WGS sequence"/>
</dbReference>
<evidence type="ECO:0000313" key="2">
    <source>
        <dbReference type="Proteomes" id="UP000309997"/>
    </source>
</evidence>
<reference evidence="1 2" key="1">
    <citation type="journal article" date="2024" name="Plant Biotechnol. J.">
        <title>Genome and CRISPR/Cas9 system of a widespread forest tree (Populus alba) in the world.</title>
        <authorList>
            <person name="Liu Y.J."/>
            <person name="Jiang P.F."/>
            <person name="Han X.M."/>
            <person name="Li X.Y."/>
            <person name="Wang H.M."/>
            <person name="Wang Y.J."/>
            <person name="Wang X.X."/>
            <person name="Zeng Q.Y."/>
        </authorList>
    </citation>
    <scope>NUCLEOTIDE SEQUENCE [LARGE SCALE GENOMIC DNA]</scope>
    <source>
        <strain evidence="2">cv. PAL-ZL1</strain>
    </source>
</reference>
<protein>
    <submittedName>
        <fullName evidence="1">Uncharacterized protein</fullName>
    </submittedName>
</protein>
<dbReference type="EMBL" id="RCHU02000014">
    <property type="protein sequence ID" value="KAL3571622.1"/>
    <property type="molecule type" value="Genomic_DNA"/>
</dbReference>
<organism evidence="1 2">
    <name type="scientific">Populus alba</name>
    <name type="common">White poplar</name>
    <dbReference type="NCBI Taxonomy" id="43335"/>
    <lineage>
        <taxon>Eukaryota</taxon>
        <taxon>Viridiplantae</taxon>
        <taxon>Streptophyta</taxon>
        <taxon>Embryophyta</taxon>
        <taxon>Tracheophyta</taxon>
        <taxon>Spermatophyta</taxon>
        <taxon>Magnoliopsida</taxon>
        <taxon>eudicotyledons</taxon>
        <taxon>Gunneridae</taxon>
        <taxon>Pentapetalae</taxon>
        <taxon>rosids</taxon>
        <taxon>fabids</taxon>
        <taxon>Malpighiales</taxon>
        <taxon>Salicaceae</taxon>
        <taxon>Saliceae</taxon>
        <taxon>Populus</taxon>
    </lineage>
</organism>
<evidence type="ECO:0000313" key="1">
    <source>
        <dbReference type="EMBL" id="KAL3571622.1"/>
    </source>
</evidence>
<gene>
    <name evidence="1" type="ORF">D5086_025526</name>
</gene>
<name>A0ACC4AZR8_POPAL</name>
<sequence>MYSMLVAEMVKYTLLRSVLIAHLSKVIGCISLVHYLVTGPVNNINVLKRPAYLNPRMLSNVQASSRRHGLSLPPPLSKYINTMDEKVISAVVNLQATCNNPLDASSISSQVINCQIKELQQQGSAAAAEMEVEKLKLDCTQSMQMLQRWKKTYDNLHEFCVDELLEGCNVKSAN</sequence>
<comment type="caution">
    <text evidence="1">The sequence shown here is derived from an EMBL/GenBank/DDBJ whole genome shotgun (WGS) entry which is preliminary data.</text>
</comment>
<keyword evidence="2" id="KW-1185">Reference proteome</keyword>
<proteinExistence type="predicted"/>
<accession>A0ACC4AZR8</accession>